<keyword evidence="7 10" id="KW-0503">Monooxygenase</keyword>
<dbReference type="Gene3D" id="1.10.630.10">
    <property type="entry name" value="Cytochrome P450"/>
    <property type="match status" value="1"/>
</dbReference>
<comment type="similarity">
    <text evidence="3 10">Belongs to the cytochrome P450 family.</text>
</comment>
<dbReference type="InterPro" id="IPR002401">
    <property type="entry name" value="Cyt_P450_E_grp-I"/>
</dbReference>
<comment type="caution">
    <text evidence="11">The sequence shown here is derived from an EMBL/GenBank/DDBJ whole genome shotgun (WGS) entry which is preliminary data.</text>
</comment>
<dbReference type="PRINTS" id="PR00385">
    <property type="entry name" value="P450"/>
</dbReference>
<evidence type="ECO:0000256" key="3">
    <source>
        <dbReference type="ARBA" id="ARBA00010617"/>
    </source>
</evidence>
<evidence type="ECO:0000256" key="2">
    <source>
        <dbReference type="ARBA" id="ARBA00004586"/>
    </source>
</evidence>
<sequence>MELLCKRAELFQKEKLFCVWAAYIPFVFFVRADAVKELLKNNKLNDKSWVYEWIQPLVGKGLITSGYDLSKSRRKALAPCFYTDVLRSFLPVFSDEAQKLVKFLQKETKNEFTYIAEPISLCASDITCETIFGITINALENENLETSTSFSRASSIFMSKVISPWQWIDIIFRNTKMGKEFHYHCNVLQEVARKITEEKKMLYRRGEEKKHTRKHKALMELLLDNKELTEQEIDEEMYTFALAGHINTTATVRWTLYLIGLYPDVQAKLHEEIDLIFGNDLEKPVTEDDLRQLQYLDCVLKESNRLYPSVSLFARQVNKDTKISGYTIPKGANCVLFTYFLHRDPEIFPDPEKFDPDRFLPENKINIPEYAFIPFSVGPRSCIGFKFAEMEVKVIIIQILRNFTIKSLDQRDKIKLILTPTLHPHIPIRIRIRHRFDRSFP</sequence>
<dbReference type="GO" id="GO:0005789">
    <property type="term" value="C:endoplasmic reticulum membrane"/>
    <property type="evidence" value="ECO:0007669"/>
    <property type="project" value="UniProtKB-SubCell"/>
</dbReference>
<dbReference type="GO" id="GO:0005506">
    <property type="term" value="F:iron ion binding"/>
    <property type="evidence" value="ECO:0007669"/>
    <property type="project" value="InterPro"/>
</dbReference>
<reference evidence="11" key="1">
    <citation type="journal article" date="2020" name="bioRxiv">
        <title>Chromosome-level reference genome of the European wasp spider Argiope bruennichi: a resource for studies on range expansion and evolutionary adaptation.</title>
        <authorList>
            <person name="Sheffer M.M."/>
            <person name="Hoppe A."/>
            <person name="Krehenwinkel H."/>
            <person name="Uhl G."/>
            <person name="Kuss A.W."/>
            <person name="Jensen L."/>
            <person name="Jensen C."/>
            <person name="Gillespie R.G."/>
            <person name="Hoff K.J."/>
            <person name="Prost S."/>
        </authorList>
    </citation>
    <scope>NUCLEOTIDE SEQUENCE</scope>
</reference>
<comment type="cofactor">
    <cofactor evidence="1 9">
        <name>heme</name>
        <dbReference type="ChEBI" id="CHEBI:30413"/>
    </cofactor>
</comment>
<keyword evidence="6 9" id="KW-0408">Iron</keyword>
<evidence type="ECO:0000313" key="12">
    <source>
        <dbReference type="Proteomes" id="UP000807504"/>
    </source>
</evidence>
<keyword evidence="4 9" id="KW-0349">Heme</keyword>
<dbReference type="GO" id="GO:0020037">
    <property type="term" value="F:heme binding"/>
    <property type="evidence" value="ECO:0007669"/>
    <property type="project" value="InterPro"/>
</dbReference>
<reference evidence="11" key="2">
    <citation type="submission" date="2020-06" db="EMBL/GenBank/DDBJ databases">
        <authorList>
            <person name="Sheffer M."/>
        </authorList>
    </citation>
    <scope>NUCLEOTIDE SEQUENCE</scope>
</reference>
<dbReference type="Proteomes" id="UP000807504">
    <property type="component" value="Unassembled WGS sequence"/>
</dbReference>
<dbReference type="AlphaFoldDB" id="A0A8T0FDB2"/>
<dbReference type="PRINTS" id="PR00463">
    <property type="entry name" value="EP450I"/>
</dbReference>
<feature type="binding site" description="axial binding residue" evidence="9">
    <location>
        <position position="382"/>
    </location>
    <ligand>
        <name>heme</name>
        <dbReference type="ChEBI" id="CHEBI:30413"/>
    </ligand>
    <ligandPart>
        <name>Fe</name>
        <dbReference type="ChEBI" id="CHEBI:18248"/>
    </ligandPart>
</feature>
<organism evidence="11 12">
    <name type="scientific">Argiope bruennichi</name>
    <name type="common">Wasp spider</name>
    <name type="synonym">Aranea bruennichi</name>
    <dbReference type="NCBI Taxonomy" id="94029"/>
    <lineage>
        <taxon>Eukaryota</taxon>
        <taxon>Metazoa</taxon>
        <taxon>Ecdysozoa</taxon>
        <taxon>Arthropoda</taxon>
        <taxon>Chelicerata</taxon>
        <taxon>Arachnida</taxon>
        <taxon>Araneae</taxon>
        <taxon>Araneomorphae</taxon>
        <taxon>Entelegynae</taxon>
        <taxon>Araneoidea</taxon>
        <taxon>Araneidae</taxon>
        <taxon>Argiope</taxon>
    </lineage>
</organism>
<keyword evidence="5" id="KW-0256">Endoplasmic reticulum</keyword>
<evidence type="ECO:0000256" key="1">
    <source>
        <dbReference type="ARBA" id="ARBA00001971"/>
    </source>
</evidence>
<keyword evidence="10" id="KW-0560">Oxidoreductase</keyword>
<evidence type="ECO:0000313" key="11">
    <source>
        <dbReference type="EMBL" id="KAF8788901.1"/>
    </source>
</evidence>
<keyword evidence="9 10" id="KW-0479">Metal-binding</keyword>
<dbReference type="PANTHER" id="PTHR24291:SF189">
    <property type="entry name" value="CYTOCHROME P450 4C3-RELATED"/>
    <property type="match status" value="1"/>
</dbReference>
<dbReference type="GO" id="GO:0016705">
    <property type="term" value="F:oxidoreductase activity, acting on paired donors, with incorporation or reduction of molecular oxygen"/>
    <property type="evidence" value="ECO:0007669"/>
    <property type="project" value="InterPro"/>
</dbReference>
<dbReference type="InterPro" id="IPR001128">
    <property type="entry name" value="Cyt_P450"/>
</dbReference>
<dbReference type="GO" id="GO:0004497">
    <property type="term" value="F:monooxygenase activity"/>
    <property type="evidence" value="ECO:0007669"/>
    <property type="project" value="UniProtKB-KW"/>
</dbReference>
<dbReference type="PANTHER" id="PTHR24291">
    <property type="entry name" value="CYTOCHROME P450 FAMILY 4"/>
    <property type="match status" value="1"/>
</dbReference>
<dbReference type="InterPro" id="IPR017972">
    <property type="entry name" value="Cyt_P450_CS"/>
</dbReference>
<gene>
    <name evidence="11" type="ORF">HNY73_006894</name>
</gene>
<comment type="subcellular location">
    <subcellularLocation>
        <location evidence="2">Endoplasmic reticulum membrane</location>
    </subcellularLocation>
</comment>
<keyword evidence="12" id="KW-1185">Reference proteome</keyword>
<evidence type="ECO:0000256" key="5">
    <source>
        <dbReference type="ARBA" id="ARBA00022824"/>
    </source>
</evidence>
<evidence type="ECO:0000256" key="8">
    <source>
        <dbReference type="ARBA" id="ARBA00023136"/>
    </source>
</evidence>
<accession>A0A8T0FDB2</accession>
<dbReference type="PROSITE" id="PS00086">
    <property type="entry name" value="CYTOCHROME_P450"/>
    <property type="match status" value="1"/>
</dbReference>
<evidence type="ECO:0000256" key="7">
    <source>
        <dbReference type="ARBA" id="ARBA00023033"/>
    </source>
</evidence>
<protein>
    <submittedName>
        <fullName evidence="11">Cytochrome P450 4V2 like protein</fullName>
    </submittedName>
</protein>
<evidence type="ECO:0000256" key="10">
    <source>
        <dbReference type="RuleBase" id="RU000461"/>
    </source>
</evidence>
<evidence type="ECO:0000256" key="6">
    <source>
        <dbReference type="ARBA" id="ARBA00023004"/>
    </source>
</evidence>
<dbReference type="InterPro" id="IPR036396">
    <property type="entry name" value="Cyt_P450_sf"/>
</dbReference>
<dbReference type="EMBL" id="JABXBU010000012">
    <property type="protein sequence ID" value="KAF8788901.1"/>
    <property type="molecule type" value="Genomic_DNA"/>
</dbReference>
<keyword evidence="8" id="KW-0472">Membrane</keyword>
<evidence type="ECO:0000256" key="4">
    <source>
        <dbReference type="ARBA" id="ARBA00022617"/>
    </source>
</evidence>
<dbReference type="InterPro" id="IPR050196">
    <property type="entry name" value="Cytochrome_P450_Monoox"/>
</dbReference>
<dbReference type="Pfam" id="PF00067">
    <property type="entry name" value="p450"/>
    <property type="match status" value="1"/>
</dbReference>
<dbReference type="CDD" id="cd20628">
    <property type="entry name" value="CYP4"/>
    <property type="match status" value="1"/>
</dbReference>
<proteinExistence type="inferred from homology"/>
<evidence type="ECO:0000256" key="9">
    <source>
        <dbReference type="PIRSR" id="PIRSR602401-1"/>
    </source>
</evidence>
<dbReference type="SUPFAM" id="SSF48264">
    <property type="entry name" value="Cytochrome P450"/>
    <property type="match status" value="1"/>
</dbReference>
<name>A0A8T0FDB2_ARGBR</name>